<dbReference type="AlphaFoldDB" id="A0A0F9K059"/>
<comment type="caution">
    <text evidence="1">The sequence shown here is derived from an EMBL/GenBank/DDBJ whole genome shotgun (WGS) entry which is preliminary data.</text>
</comment>
<feature type="non-terminal residue" evidence="1">
    <location>
        <position position="1"/>
    </location>
</feature>
<accession>A0A0F9K059</accession>
<reference evidence="1" key="1">
    <citation type="journal article" date="2015" name="Nature">
        <title>Complex archaea that bridge the gap between prokaryotes and eukaryotes.</title>
        <authorList>
            <person name="Spang A."/>
            <person name="Saw J.H."/>
            <person name="Jorgensen S.L."/>
            <person name="Zaremba-Niedzwiedzka K."/>
            <person name="Martijn J."/>
            <person name="Lind A.E."/>
            <person name="van Eijk R."/>
            <person name="Schleper C."/>
            <person name="Guy L."/>
            <person name="Ettema T.J."/>
        </authorList>
    </citation>
    <scope>NUCLEOTIDE SEQUENCE</scope>
</reference>
<protein>
    <submittedName>
        <fullName evidence="1">Uncharacterized protein</fullName>
    </submittedName>
</protein>
<gene>
    <name evidence="1" type="ORF">LCGC14_1464150</name>
</gene>
<evidence type="ECO:0000313" key="1">
    <source>
        <dbReference type="EMBL" id="KKM68101.1"/>
    </source>
</evidence>
<organism evidence="1">
    <name type="scientific">marine sediment metagenome</name>
    <dbReference type="NCBI Taxonomy" id="412755"/>
    <lineage>
        <taxon>unclassified sequences</taxon>
        <taxon>metagenomes</taxon>
        <taxon>ecological metagenomes</taxon>
    </lineage>
</organism>
<name>A0A0F9K059_9ZZZZ</name>
<sequence length="190" mass="21360">MAMAIDLAEIGLTQEELQQRVVSTMTSQLLRDCYPSEDGVECLRDSPFAKELQALVKTRIAESVTALADKHILPSISDRIENLCLEETNKWGEKSGKKLSFIEYLIERAEAYMTETVNYEGKTKGNAYSWTGTQTRITHMVHQHLHYSIESAMKQALKTANEAIVGGIRKAVELKLAEVQKSLKVKVETK</sequence>
<proteinExistence type="predicted"/>
<dbReference type="EMBL" id="LAZR01010226">
    <property type="protein sequence ID" value="KKM68101.1"/>
    <property type="molecule type" value="Genomic_DNA"/>
</dbReference>